<dbReference type="PANTHER" id="PTHR46553:SF3">
    <property type="entry name" value="ADENINE NUCLEOTIDE ALPHA HYDROLASES-LIKE SUPERFAMILY PROTEIN"/>
    <property type="match status" value="1"/>
</dbReference>
<keyword evidence="4" id="KW-1185">Reference proteome</keyword>
<dbReference type="PANTHER" id="PTHR46553">
    <property type="entry name" value="ADENINE NUCLEOTIDE ALPHA HYDROLASES-LIKE SUPERFAMILY PROTEIN"/>
    <property type="match status" value="1"/>
</dbReference>
<proteinExistence type="predicted"/>
<feature type="domain" description="UspA" evidence="2">
    <location>
        <begin position="99"/>
        <end position="233"/>
    </location>
</feature>
<evidence type="ECO:0000313" key="4">
    <source>
        <dbReference type="Proteomes" id="UP000720508"/>
    </source>
</evidence>
<dbReference type="Proteomes" id="UP000720508">
    <property type="component" value="Unassembled WGS sequence"/>
</dbReference>
<comment type="caution">
    <text evidence="3">The sequence shown here is derived from an EMBL/GenBank/DDBJ whole genome shotgun (WGS) entry which is preliminary data.</text>
</comment>
<protein>
    <submittedName>
        <fullName evidence="3">Universal stress protein</fullName>
    </submittedName>
</protein>
<feature type="region of interest" description="Disordered" evidence="1">
    <location>
        <begin position="44"/>
        <end position="80"/>
    </location>
</feature>
<sequence>MELTRTTSSVITLPILRCFIRASPVGPSVGRRPARPLGLPGVRCGPFGPHGHPGPNDPRWGRNAPRAGSRTAARVKRRRHSAAAARKVVETVETADLPLVVGVDGSHYSLQAVDWAVAAAARHGVPLRLIHASLWERYEGTAPAADPARPWELIRDEEIATSAAERARRCGPEVKVCAEVLPEDPVAALLRAGRDASGLVTGSRGRGELAALLLGSVSLAVAARASCPVTVVRGGEPNRRGAFGRIVLGVGETAGPSAATRFAFREAEVSGRTLEAVRAWRAPAGEVTDELLLEGDPVRAHWAGAERTLEHALRTPGRDHPEVTVHRETVEGTARKALLHAAATADLLVLGARRGHGHAVGLELGRVAHAALHHAPCPVVIVPERG</sequence>
<reference evidence="3 4" key="1">
    <citation type="submission" date="2021-06" db="EMBL/GenBank/DDBJ databases">
        <authorList>
            <person name="Pan X."/>
        </authorList>
    </citation>
    <scope>NUCLEOTIDE SEQUENCE [LARGE SCALE GENOMIC DNA]</scope>
    <source>
        <strain evidence="3 4">4503</strain>
    </source>
</reference>
<evidence type="ECO:0000313" key="3">
    <source>
        <dbReference type="EMBL" id="MBU3866260.1"/>
    </source>
</evidence>
<name>A0ABS6CHD3_9ACTN</name>
<accession>A0ABS6CHD3</accession>
<dbReference type="Pfam" id="PF00582">
    <property type="entry name" value="Usp"/>
    <property type="match status" value="2"/>
</dbReference>
<gene>
    <name evidence="3" type="ORF">KN815_19980</name>
</gene>
<evidence type="ECO:0000259" key="2">
    <source>
        <dbReference type="Pfam" id="PF00582"/>
    </source>
</evidence>
<feature type="domain" description="UspA" evidence="2">
    <location>
        <begin position="243"/>
        <end position="383"/>
    </location>
</feature>
<organism evidence="3 4">
    <name type="scientific">Streptomyces niphimycinicus</name>
    <dbReference type="NCBI Taxonomy" id="2842201"/>
    <lineage>
        <taxon>Bacteria</taxon>
        <taxon>Bacillati</taxon>
        <taxon>Actinomycetota</taxon>
        <taxon>Actinomycetes</taxon>
        <taxon>Kitasatosporales</taxon>
        <taxon>Streptomycetaceae</taxon>
        <taxon>Streptomyces</taxon>
    </lineage>
</organism>
<dbReference type="InterPro" id="IPR006016">
    <property type="entry name" value="UspA"/>
</dbReference>
<evidence type="ECO:0000256" key="1">
    <source>
        <dbReference type="SAM" id="MobiDB-lite"/>
    </source>
</evidence>
<feature type="compositionally biased region" description="Low complexity" evidence="1">
    <location>
        <begin position="45"/>
        <end position="54"/>
    </location>
</feature>
<dbReference type="EMBL" id="JAHLEM010000215">
    <property type="protein sequence ID" value="MBU3866260.1"/>
    <property type="molecule type" value="Genomic_DNA"/>
</dbReference>